<gene>
    <name evidence="3" type="ORF">GTP77_26235</name>
</gene>
<dbReference type="PANTHER" id="PTHR47909">
    <property type="entry name" value="ALPHA/BETA-HYDROLASES SUPERFAMILY PROTEIN"/>
    <property type="match status" value="1"/>
</dbReference>
<dbReference type="EMBL" id="WWCU01000046">
    <property type="protein sequence ID" value="MYN10824.1"/>
    <property type="molecule type" value="Genomic_DNA"/>
</dbReference>
<dbReference type="Pfam" id="PF00561">
    <property type="entry name" value="Abhydrolase_1"/>
    <property type="match status" value="1"/>
</dbReference>
<accession>A0A7X4KNZ0</accession>
<organism evidence="3 4">
    <name type="scientific">Pseudoduganella aquatica</name>
    <dbReference type="NCBI Taxonomy" id="2660641"/>
    <lineage>
        <taxon>Bacteria</taxon>
        <taxon>Pseudomonadati</taxon>
        <taxon>Pseudomonadota</taxon>
        <taxon>Betaproteobacteria</taxon>
        <taxon>Burkholderiales</taxon>
        <taxon>Oxalobacteraceae</taxon>
        <taxon>Telluria group</taxon>
        <taxon>Pseudoduganella</taxon>
    </lineage>
</organism>
<keyword evidence="4" id="KW-1185">Reference proteome</keyword>
<dbReference type="RefSeq" id="WP_161075105.1">
    <property type="nucleotide sequence ID" value="NZ_CP086370.1"/>
</dbReference>
<dbReference type="GO" id="GO:0016787">
    <property type="term" value="F:hydrolase activity"/>
    <property type="evidence" value="ECO:0007669"/>
    <property type="project" value="UniProtKB-KW"/>
</dbReference>
<protein>
    <submittedName>
        <fullName evidence="3">Alpha/beta fold hydrolase</fullName>
    </submittedName>
</protein>
<dbReference type="PANTHER" id="PTHR47909:SF2">
    <property type="entry name" value="GPI INOSITOL-DEACYLASE"/>
    <property type="match status" value="1"/>
</dbReference>
<comment type="caution">
    <text evidence="3">The sequence shown here is derived from an EMBL/GenBank/DDBJ whole genome shotgun (WGS) entry which is preliminary data.</text>
</comment>
<evidence type="ECO:0000313" key="3">
    <source>
        <dbReference type="EMBL" id="MYN10824.1"/>
    </source>
</evidence>
<keyword evidence="1" id="KW-0812">Transmembrane</keyword>
<proteinExistence type="predicted"/>
<keyword evidence="3" id="KW-0378">Hydrolase</keyword>
<sequence length="316" mass="33417">MLRRLLFAILLLQLCFGLAVAGLAVFAGVLLGWSGPGWPAALLLGLASVVLVRLVISSNNFRMARRAGGPVPAPHALSPAASLRMFCREFSSSMKLSSWTVLRPRSTFHLAAGNAELPVLLVHGYACNGAYWGRLAALLRQAGRSYLAVDLEPLGAGIDDYAPQIEAALQRLCAATGQPQAVVVGHSMGGLVARAHLRAFGSARVARVITVGTPHHGTALAGFGPGLNARQMRRGSPWLAQLAASEAPSLRALIVSVWSHHDNIVAPQNSGHLPGARNVELGGIGHVELGYHPQVLRFVLDEITQISPNFAVSETK</sequence>
<reference evidence="3 4" key="1">
    <citation type="submission" date="2019-12" db="EMBL/GenBank/DDBJ databases">
        <title>Novel species isolated from a subtropical stream in China.</title>
        <authorList>
            <person name="Lu H."/>
        </authorList>
    </citation>
    <scope>NUCLEOTIDE SEQUENCE [LARGE SCALE GENOMIC DNA]</scope>
    <source>
        <strain evidence="3 4">FT127W</strain>
    </source>
</reference>
<name>A0A7X4KNZ0_9BURK</name>
<keyword evidence="1" id="KW-0472">Membrane</keyword>
<dbReference type="InterPro" id="IPR000073">
    <property type="entry name" value="AB_hydrolase_1"/>
</dbReference>
<keyword evidence="1" id="KW-1133">Transmembrane helix</keyword>
<dbReference type="Proteomes" id="UP000450676">
    <property type="component" value="Unassembled WGS sequence"/>
</dbReference>
<evidence type="ECO:0000256" key="1">
    <source>
        <dbReference type="SAM" id="Phobius"/>
    </source>
</evidence>
<feature type="transmembrane region" description="Helical" evidence="1">
    <location>
        <begin position="37"/>
        <end position="56"/>
    </location>
</feature>
<dbReference type="Gene3D" id="3.40.50.1820">
    <property type="entry name" value="alpha/beta hydrolase"/>
    <property type="match status" value="1"/>
</dbReference>
<dbReference type="SUPFAM" id="SSF53474">
    <property type="entry name" value="alpha/beta-Hydrolases"/>
    <property type="match status" value="1"/>
</dbReference>
<evidence type="ECO:0000313" key="4">
    <source>
        <dbReference type="Proteomes" id="UP000450676"/>
    </source>
</evidence>
<feature type="domain" description="AB hydrolase-1" evidence="2">
    <location>
        <begin position="118"/>
        <end position="241"/>
    </location>
</feature>
<dbReference type="AlphaFoldDB" id="A0A7X4KNZ0"/>
<dbReference type="InterPro" id="IPR029058">
    <property type="entry name" value="AB_hydrolase_fold"/>
</dbReference>
<evidence type="ECO:0000259" key="2">
    <source>
        <dbReference type="Pfam" id="PF00561"/>
    </source>
</evidence>